<feature type="transmembrane region" description="Helical" evidence="1">
    <location>
        <begin position="6"/>
        <end position="33"/>
    </location>
</feature>
<protein>
    <submittedName>
        <fullName evidence="2">Uncharacterized protein</fullName>
    </submittedName>
</protein>
<accession>B5ET17</accession>
<dbReference type="HOGENOM" id="CLU_2830098_0_0_6"/>
<evidence type="ECO:0000256" key="1">
    <source>
        <dbReference type="SAM" id="Phobius"/>
    </source>
</evidence>
<reference evidence="2 3" key="2">
    <citation type="journal article" date="2009" name="Nature">
        <title>A single regulatory gene is sufficient to alter bacterial host range.</title>
        <authorList>
            <person name="Mandel M.J."/>
            <person name="Wollenberg M.S."/>
            <person name="Stabb E.V."/>
            <person name="Visick K.L."/>
            <person name="Ruby E.G."/>
        </authorList>
    </citation>
    <scope>NUCLEOTIDE SEQUENCE [LARGE SCALE GENOMIC DNA]</scope>
    <source>
        <strain evidence="2 3">MJ11</strain>
    </source>
</reference>
<name>B5ET17_ALIFM</name>
<dbReference type="EMBL" id="CP001133">
    <property type="protein sequence ID" value="ACH63401.1"/>
    <property type="molecule type" value="Genomic_DNA"/>
</dbReference>
<gene>
    <name evidence="2" type="ordered locus">VFMJ11_A0278</name>
</gene>
<dbReference type="Proteomes" id="UP000001857">
    <property type="component" value="Chromosome II"/>
</dbReference>
<keyword evidence="1" id="KW-1133">Transmembrane helix</keyword>
<sequence length="66" mass="7992">MKYLFLIIVIILLEILSLMYHDLFILTLSIYSINQDLDHIYKLIIYVFENPYFNYPSKMVIMNITL</sequence>
<reference evidence="3" key="1">
    <citation type="submission" date="2008-08" db="EMBL/GenBank/DDBJ databases">
        <title>Complete sequence of Vibrio fischeri strain MJ11.</title>
        <authorList>
            <person name="Mandel M.J."/>
            <person name="Stabb E.V."/>
            <person name="Ruby E.G."/>
            <person name="Ferriera S."/>
            <person name="Johnson J."/>
            <person name="Kravitz S."/>
            <person name="Beeson K."/>
            <person name="Sutton G."/>
            <person name="Rogers Y.-H."/>
            <person name="Friedman R."/>
            <person name="Frazier M."/>
            <person name="Venter J.C."/>
        </authorList>
    </citation>
    <scope>NUCLEOTIDE SEQUENCE [LARGE SCALE GENOMIC DNA]</scope>
    <source>
        <strain evidence="3">MJ11</strain>
    </source>
</reference>
<proteinExistence type="predicted"/>
<keyword evidence="1" id="KW-0812">Transmembrane</keyword>
<keyword evidence="1" id="KW-0472">Membrane</keyword>
<organism evidence="2 3">
    <name type="scientific">Aliivibrio fischeri (strain MJ11)</name>
    <name type="common">Vibrio fischeri</name>
    <dbReference type="NCBI Taxonomy" id="388396"/>
    <lineage>
        <taxon>Bacteria</taxon>
        <taxon>Pseudomonadati</taxon>
        <taxon>Pseudomonadota</taxon>
        <taxon>Gammaproteobacteria</taxon>
        <taxon>Vibrionales</taxon>
        <taxon>Vibrionaceae</taxon>
        <taxon>Aliivibrio</taxon>
    </lineage>
</organism>
<dbReference type="AlphaFoldDB" id="B5ET17"/>
<evidence type="ECO:0000313" key="2">
    <source>
        <dbReference type="EMBL" id="ACH63401.1"/>
    </source>
</evidence>
<evidence type="ECO:0000313" key="3">
    <source>
        <dbReference type="Proteomes" id="UP000001857"/>
    </source>
</evidence>
<dbReference type="KEGG" id="vfm:VFMJ11_A0278"/>